<dbReference type="EMBL" id="CP022987">
    <property type="protein sequence ID" value="QAA94383.1"/>
    <property type="molecule type" value="Genomic_DNA"/>
</dbReference>
<organism evidence="1 2">
    <name type="scientific">Pollutimonas thiosulfatoxidans</name>
    <dbReference type="NCBI Taxonomy" id="2028345"/>
    <lineage>
        <taxon>Bacteria</taxon>
        <taxon>Pseudomonadati</taxon>
        <taxon>Pseudomonadota</taxon>
        <taxon>Betaproteobacteria</taxon>
        <taxon>Burkholderiales</taxon>
        <taxon>Alcaligenaceae</taxon>
        <taxon>Pollutimonas</taxon>
    </lineage>
</organism>
<evidence type="ECO:0000313" key="2">
    <source>
        <dbReference type="Proteomes" id="UP000283474"/>
    </source>
</evidence>
<name>A0A410GDK4_9BURK</name>
<protein>
    <recommendedName>
        <fullName evidence="3">Toxin HigB-2</fullName>
    </recommendedName>
</protein>
<sequence>MEFIETPLFTRQIVDLLPDDDYAELQQILAANPRRGDLIPSGGGIRKVRHARPGMGKSGGIRVIYYWITAEDQIMMLLAYPKSKQENLTPAQIEELRALVKDL</sequence>
<dbReference type="RefSeq" id="WP_128355399.1">
    <property type="nucleotide sequence ID" value="NZ_CP022987.1"/>
</dbReference>
<accession>A0A410GDK4</accession>
<reference evidence="1 2" key="1">
    <citation type="submission" date="2017-08" db="EMBL/GenBank/DDBJ databases">
        <authorList>
            <person name="Park S.-J."/>
            <person name="Kim H."/>
        </authorList>
    </citation>
    <scope>NUCLEOTIDE SEQUENCE [LARGE SCALE GENOMIC DNA]</scope>
    <source>
        <strain evidence="2">ye3</strain>
    </source>
</reference>
<evidence type="ECO:0008006" key="3">
    <source>
        <dbReference type="Google" id="ProtNLM"/>
    </source>
</evidence>
<dbReference type="Proteomes" id="UP000283474">
    <property type="component" value="Chromosome"/>
</dbReference>
<dbReference type="KEGG" id="pus:CKA81_11475"/>
<dbReference type="OrthoDB" id="197283at2"/>
<dbReference type="PIRSF" id="PIRSF039032">
    <property type="entry name" value="HigB-2"/>
    <property type="match status" value="1"/>
</dbReference>
<proteinExistence type="predicted"/>
<dbReference type="Pfam" id="PF06296">
    <property type="entry name" value="RelE"/>
    <property type="match status" value="1"/>
</dbReference>
<gene>
    <name evidence="1" type="ORF">CKA81_11475</name>
</gene>
<evidence type="ECO:0000313" key="1">
    <source>
        <dbReference type="EMBL" id="QAA94383.1"/>
    </source>
</evidence>
<dbReference type="AlphaFoldDB" id="A0A410GDK4"/>
<keyword evidence="2" id="KW-1185">Reference proteome</keyword>
<dbReference type="InterPro" id="IPR009387">
    <property type="entry name" value="HigB-2"/>
</dbReference>